<reference evidence="16 17" key="1">
    <citation type="submission" date="2023-11" db="EMBL/GenBank/DDBJ databases">
        <title>MicrobeMod: A computational toolkit for identifying prokaryotic methylation and restriction-modification with nanopore sequencing.</title>
        <authorList>
            <person name="Crits-Christoph A."/>
            <person name="Kang S.C."/>
            <person name="Lee H."/>
            <person name="Ostrov N."/>
        </authorList>
    </citation>
    <scope>NUCLEOTIDE SEQUENCE [LARGE SCALE GENOMIC DNA]</scope>
    <source>
        <strain evidence="16 17">ATCC 14820</strain>
    </source>
</reference>
<protein>
    <submittedName>
        <fullName evidence="16">TonB-dependent receptor</fullName>
    </submittedName>
</protein>
<keyword evidence="6" id="KW-0408">Iron</keyword>
<feature type="signal peptide" evidence="13">
    <location>
        <begin position="1"/>
        <end position="22"/>
    </location>
</feature>
<dbReference type="SUPFAM" id="SSF56935">
    <property type="entry name" value="Porins"/>
    <property type="match status" value="1"/>
</dbReference>
<feature type="domain" description="TonB-dependent receptor plug" evidence="15">
    <location>
        <begin position="52"/>
        <end position="160"/>
    </location>
</feature>
<dbReference type="Proteomes" id="UP001279660">
    <property type="component" value="Unassembled WGS sequence"/>
</dbReference>
<dbReference type="InterPro" id="IPR000531">
    <property type="entry name" value="Beta-barrel_TonB"/>
</dbReference>
<evidence type="ECO:0000256" key="11">
    <source>
        <dbReference type="PROSITE-ProRule" id="PRU01360"/>
    </source>
</evidence>
<comment type="similarity">
    <text evidence="11 12">Belongs to the TonB-dependent receptor family.</text>
</comment>
<dbReference type="Pfam" id="PF07715">
    <property type="entry name" value="Plug"/>
    <property type="match status" value="1"/>
</dbReference>
<feature type="domain" description="TonB-dependent receptor-like beta-barrel" evidence="14">
    <location>
        <begin position="589"/>
        <end position="839"/>
    </location>
</feature>
<organism evidence="16 17">
    <name type="scientific">Sphingomonas echinoides</name>
    <dbReference type="NCBI Taxonomy" id="59803"/>
    <lineage>
        <taxon>Bacteria</taxon>
        <taxon>Pseudomonadati</taxon>
        <taxon>Pseudomonadota</taxon>
        <taxon>Alphaproteobacteria</taxon>
        <taxon>Sphingomonadales</taxon>
        <taxon>Sphingomonadaceae</taxon>
        <taxon>Sphingomonas</taxon>
    </lineage>
</organism>
<keyword evidence="5 11" id="KW-0812">Transmembrane</keyword>
<dbReference type="EMBL" id="JAWXXV010000001">
    <property type="protein sequence ID" value="MDX5984475.1"/>
    <property type="molecule type" value="Genomic_DNA"/>
</dbReference>
<dbReference type="InterPro" id="IPR036942">
    <property type="entry name" value="Beta-barrel_TonB_sf"/>
</dbReference>
<evidence type="ECO:0000256" key="2">
    <source>
        <dbReference type="ARBA" id="ARBA00022448"/>
    </source>
</evidence>
<dbReference type="InterPro" id="IPR012910">
    <property type="entry name" value="Plug_dom"/>
</dbReference>
<evidence type="ECO:0000256" key="9">
    <source>
        <dbReference type="ARBA" id="ARBA00023136"/>
    </source>
</evidence>
<accession>A0ABU4PLE4</accession>
<dbReference type="Pfam" id="PF00593">
    <property type="entry name" value="TonB_dep_Rec_b-barrel"/>
    <property type="match status" value="1"/>
</dbReference>
<evidence type="ECO:0000256" key="3">
    <source>
        <dbReference type="ARBA" id="ARBA00022452"/>
    </source>
</evidence>
<dbReference type="Gene3D" id="2.40.170.20">
    <property type="entry name" value="TonB-dependent receptor, beta-barrel domain"/>
    <property type="match status" value="2"/>
</dbReference>
<evidence type="ECO:0000259" key="14">
    <source>
        <dbReference type="Pfam" id="PF00593"/>
    </source>
</evidence>
<dbReference type="PANTHER" id="PTHR32552:SF81">
    <property type="entry name" value="TONB-DEPENDENT OUTER MEMBRANE RECEPTOR"/>
    <property type="match status" value="1"/>
</dbReference>
<name>A0ABU4PLE4_9SPHN</name>
<feature type="chain" id="PRO_5045764710" evidence="13">
    <location>
        <begin position="23"/>
        <end position="877"/>
    </location>
</feature>
<keyword evidence="4" id="KW-0410">Iron transport</keyword>
<evidence type="ECO:0000256" key="12">
    <source>
        <dbReference type="RuleBase" id="RU003357"/>
    </source>
</evidence>
<evidence type="ECO:0000259" key="15">
    <source>
        <dbReference type="Pfam" id="PF07715"/>
    </source>
</evidence>
<evidence type="ECO:0000256" key="8">
    <source>
        <dbReference type="ARBA" id="ARBA00023077"/>
    </source>
</evidence>
<evidence type="ECO:0000256" key="4">
    <source>
        <dbReference type="ARBA" id="ARBA00022496"/>
    </source>
</evidence>
<dbReference type="RefSeq" id="WP_010403255.1">
    <property type="nucleotide sequence ID" value="NZ_JAWXXV010000001.1"/>
</dbReference>
<comment type="subcellular location">
    <subcellularLocation>
        <location evidence="1 11">Cell outer membrane</location>
        <topology evidence="1 11">Multi-pass membrane protein</topology>
    </subcellularLocation>
</comment>
<keyword evidence="10 11" id="KW-0998">Cell outer membrane</keyword>
<evidence type="ECO:0000313" key="17">
    <source>
        <dbReference type="Proteomes" id="UP001279660"/>
    </source>
</evidence>
<keyword evidence="9 11" id="KW-0472">Membrane</keyword>
<evidence type="ECO:0000256" key="1">
    <source>
        <dbReference type="ARBA" id="ARBA00004571"/>
    </source>
</evidence>
<dbReference type="PANTHER" id="PTHR32552">
    <property type="entry name" value="FERRICHROME IRON RECEPTOR-RELATED"/>
    <property type="match status" value="1"/>
</dbReference>
<keyword evidence="8 12" id="KW-0798">TonB box</keyword>
<evidence type="ECO:0000256" key="6">
    <source>
        <dbReference type="ARBA" id="ARBA00023004"/>
    </source>
</evidence>
<gene>
    <name evidence="16" type="ORF">SIL82_09385</name>
</gene>
<evidence type="ECO:0000256" key="7">
    <source>
        <dbReference type="ARBA" id="ARBA00023065"/>
    </source>
</evidence>
<comment type="caution">
    <text evidence="16">The sequence shown here is derived from an EMBL/GenBank/DDBJ whole genome shotgun (WGS) entry which is preliminary data.</text>
</comment>
<evidence type="ECO:0000313" key="16">
    <source>
        <dbReference type="EMBL" id="MDX5984475.1"/>
    </source>
</evidence>
<sequence>MKKFELLAASALAMLSATPALSQTTPPPAPAPQTTVDGDDIVVTATKREQTLLDTPVAVSVTSGATIEQAQIRDLKDLQSVVPSLRVNQLQSSANTNFIIRGFGNGANNAGIEPSVGVFIDGVYRSRSAAQISDLPNLKRIEVLRGPQSTLFGKNASAGIISIVTAEPAFKFAGNAEATYGNYNAVVLKGAVTGPISDTLAFSIGGNYNRRDGYAYDALQKTNVNDRNRWGIRGQLLFQPNADFKIRVIGDYDKIDENCCVAGNLINGATGAIVQALAGGNGLDPQNVFSYKVYNNFLSSNKIENYGGSVQADYNLGKFSLTSITAYREVKSATNQDSDFTGADLIGRNSANVGIDTFTQELRLATDFEGPLNFLLGGFYFNEKINQKNQITFGSQFRPYGNALIQGATGGALSVATLESTFGALEGNPAKYTGTFFRTGDGLNESYTLKDESFSIFGTADFKPVDRLTLTAGFNYTDDRKHFTTNVVSTDVFSSINFDAPQYAPFRNQLLYQGGLAQLIGTQLGLGRSATAAEIGAFAGANPAAFNAINAGAQANANANQNNPAANPLAALRPLQFLPPFQNVPNAVEPGKTNDSNFSYTLRAAYKLDNHLNAYVTYATGFKASSVNLSRDSRPTAADLVALRTAGLAVVNLGSGSRFAGPEKSRVIEGGIKGQYRNFAFNMAVFQQQITGFQSNVFTGTGFSLLNAPKQSTFGVEFDGSVTPVPRLTLNGAVTYLDPKYDSFPTGGAIVAGTYTVGPVNLSGTRPAGIPEFAASMGATYTQPLSHGMKLLLRGDFDYQTPVQIAEGVITLEREVKELNLAATLQFENGLEVSAWGRNVTNNHYITTIFSSVAQSGSVSAYPNQPVTYGGTIRFKF</sequence>
<keyword evidence="2 11" id="KW-0813">Transport</keyword>
<keyword evidence="13" id="KW-0732">Signal</keyword>
<dbReference type="PROSITE" id="PS52016">
    <property type="entry name" value="TONB_DEPENDENT_REC_3"/>
    <property type="match status" value="1"/>
</dbReference>
<keyword evidence="7" id="KW-0406">Ion transport</keyword>
<keyword evidence="16" id="KW-0675">Receptor</keyword>
<dbReference type="InterPro" id="IPR039426">
    <property type="entry name" value="TonB-dep_rcpt-like"/>
</dbReference>
<evidence type="ECO:0000256" key="10">
    <source>
        <dbReference type="ARBA" id="ARBA00023237"/>
    </source>
</evidence>
<evidence type="ECO:0000256" key="5">
    <source>
        <dbReference type="ARBA" id="ARBA00022692"/>
    </source>
</evidence>
<keyword evidence="17" id="KW-1185">Reference proteome</keyword>
<keyword evidence="3 11" id="KW-1134">Transmembrane beta strand</keyword>
<proteinExistence type="inferred from homology"/>
<evidence type="ECO:0000256" key="13">
    <source>
        <dbReference type="SAM" id="SignalP"/>
    </source>
</evidence>